<evidence type="ECO:0000313" key="8">
    <source>
        <dbReference type="EMBL" id="KAG7352490.1"/>
    </source>
</evidence>
<dbReference type="PROSITE" id="PS51194">
    <property type="entry name" value="HELICASE_CTER"/>
    <property type="match status" value="1"/>
</dbReference>
<dbReference type="GO" id="GO:0005524">
    <property type="term" value="F:ATP binding"/>
    <property type="evidence" value="ECO:0007669"/>
    <property type="project" value="InterPro"/>
</dbReference>
<reference evidence="8" key="1">
    <citation type="journal article" date="2021" name="Sci. Rep.">
        <title>Diploid genomic architecture of Nitzschia inconspicua, an elite biomass production diatom.</title>
        <authorList>
            <person name="Oliver A."/>
            <person name="Podell S."/>
            <person name="Pinowska A."/>
            <person name="Traller J.C."/>
            <person name="Smith S.R."/>
            <person name="McClure R."/>
            <person name="Beliaev A."/>
            <person name="Bohutskyi P."/>
            <person name="Hill E.A."/>
            <person name="Rabines A."/>
            <person name="Zheng H."/>
            <person name="Allen L.Z."/>
            <person name="Kuo A."/>
            <person name="Grigoriev I.V."/>
            <person name="Allen A.E."/>
            <person name="Hazlebeck D."/>
            <person name="Allen E.E."/>
        </authorList>
    </citation>
    <scope>NUCLEOTIDE SEQUENCE</scope>
    <source>
        <strain evidence="8">Hildebrandi</strain>
    </source>
</reference>
<evidence type="ECO:0000259" key="7">
    <source>
        <dbReference type="PROSITE" id="PS51194"/>
    </source>
</evidence>
<keyword evidence="1" id="KW-0479">Metal-binding</keyword>
<feature type="domain" description="Helicase ATP-binding" evidence="6">
    <location>
        <begin position="245"/>
        <end position="414"/>
    </location>
</feature>
<dbReference type="PROSITE" id="PS51192">
    <property type="entry name" value="HELICASE_ATP_BIND_1"/>
    <property type="match status" value="1"/>
</dbReference>
<organism evidence="8 9">
    <name type="scientific">Nitzschia inconspicua</name>
    <dbReference type="NCBI Taxonomy" id="303405"/>
    <lineage>
        <taxon>Eukaryota</taxon>
        <taxon>Sar</taxon>
        <taxon>Stramenopiles</taxon>
        <taxon>Ochrophyta</taxon>
        <taxon>Bacillariophyta</taxon>
        <taxon>Bacillariophyceae</taxon>
        <taxon>Bacillariophycidae</taxon>
        <taxon>Bacillariales</taxon>
        <taxon>Bacillariaceae</taxon>
        <taxon>Nitzschia</taxon>
    </lineage>
</organism>
<dbReference type="SMART" id="SM00487">
    <property type="entry name" value="DEXDc"/>
    <property type="match status" value="1"/>
</dbReference>
<reference evidence="8" key="2">
    <citation type="submission" date="2021-04" db="EMBL/GenBank/DDBJ databases">
        <authorList>
            <person name="Podell S."/>
        </authorList>
    </citation>
    <scope>NUCLEOTIDE SEQUENCE</scope>
    <source>
        <strain evidence="8">Hildebrandi</strain>
    </source>
</reference>
<feature type="compositionally biased region" description="Polar residues" evidence="5">
    <location>
        <begin position="1063"/>
        <end position="1081"/>
    </location>
</feature>
<dbReference type="AlphaFoldDB" id="A0A9K3KYP9"/>
<evidence type="ECO:0000256" key="5">
    <source>
        <dbReference type="SAM" id="MobiDB-lite"/>
    </source>
</evidence>
<evidence type="ECO:0000313" key="9">
    <source>
        <dbReference type="Proteomes" id="UP000693970"/>
    </source>
</evidence>
<dbReference type="SMART" id="SM00249">
    <property type="entry name" value="PHD"/>
    <property type="match status" value="1"/>
</dbReference>
<feature type="domain" description="Helicase C-terminal" evidence="7">
    <location>
        <begin position="557"/>
        <end position="709"/>
    </location>
</feature>
<dbReference type="GO" id="GO:0016787">
    <property type="term" value="F:hydrolase activity"/>
    <property type="evidence" value="ECO:0007669"/>
    <property type="project" value="UniProtKB-KW"/>
</dbReference>
<dbReference type="Proteomes" id="UP000693970">
    <property type="component" value="Unassembled WGS sequence"/>
</dbReference>
<dbReference type="PANTHER" id="PTHR10799">
    <property type="entry name" value="SNF2/RAD54 HELICASE FAMILY"/>
    <property type="match status" value="1"/>
</dbReference>
<proteinExistence type="predicted"/>
<dbReference type="GO" id="GO:0008270">
    <property type="term" value="F:zinc ion binding"/>
    <property type="evidence" value="ECO:0007669"/>
    <property type="project" value="UniProtKB-KW"/>
</dbReference>
<dbReference type="InterPro" id="IPR001650">
    <property type="entry name" value="Helicase_C-like"/>
</dbReference>
<keyword evidence="9" id="KW-1185">Reference proteome</keyword>
<dbReference type="InterPro" id="IPR049730">
    <property type="entry name" value="SNF2/RAD54-like_C"/>
</dbReference>
<dbReference type="Pfam" id="PF00271">
    <property type="entry name" value="Helicase_C"/>
    <property type="match status" value="1"/>
</dbReference>
<dbReference type="SMART" id="SM00490">
    <property type="entry name" value="HELICc"/>
    <property type="match status" value="1"/>
</dbReference>
<dbReference type="Pfam" id="PF00176">
    <property type="entry name" value="SNF2-rel_dom"/>
    <property type="match status" value="1"/>
</dbReference>
<accession>A0A9K3KYP9</accession>
<feature type="compositionally biased region" description="Basic and acidic residues" evidence="5">
    <location>
        <begin position="1082"/>
        <end position="1095"/>
    </location>
</feature>
<gene>
    <name evidence="8" type="ORF">IV203_008538</name>
</gene>
<keyword evidence="2" id="KW-0863">Zinc-finger</keyword>
<sequence>MSMSSYSSKISTAEIVDLTNSDDDETPKRNESALAARGSILMKPPLPKLASDPAPHAVTVPKSAPVVVATVASAASLSPAKPARRSQRESKSTIIYIDGHAIKKSNNYKVTGMQYIHDDNSQYDTISPTLKRRAKLQQVWANKKAKSTDVAPRKVSPQEVARQEHNQRVQASKAAKKDLRWTYLQDHVEKLKPFLEDTVYQALLQQRDKADVRLTYETLEKVAQPKMLTGGTLRDYQQEGLTFLVNNHRRNCGMILGDEMGLGKTVQTISLLCYLKEVEGKTGPSLVVCPLSVLSSWMKELKFWAPALKVFRLHNSNSSQQEKSRQAIMDSVVEYDVVLTTYEMVKAPSLNSFFQRLHFHYTVLDEGHKVKSNETLVSGAVRKIHSENRLLLTGTPLQNNLFELWSLLELLYPDVFTTSAPFEKSFNLTENRVDETMLAHARQLLRVFMIRREKAKVEKFLPEKLETRVYCPLSKEQVFMYKAILMKDLSILEQLEQKVSSAAGDGEGAVKSTSKKILQNLFMQLRKVSQHPYLFEGMEGPNTTLTELVAASGKLAVLDMLLISLFRKGHRCVLFSQFTMVLDILEDYCIERGWKYARFDGGTSRAKRDYLVNRFNDQDSPFFLFLMSTKSGGVGLNLQTADTAILYDSDWNPQNDLQAMGRVHRIGQKKTVHVYRLVTSNSVEERMVERANKKLLLDHSVNRDLGSARSNSSDDDTGLSVKDMLKDIKFGANAIFGKQNLDDLPSWDDIEHITDRSRKDFESLGKLKGGAEETGASFDAQKEFTASQLFGGVDYRKIREEQELKEFGEIPKSLRGIGDLWHSIRTIEGTTRERKSRLVMVDGKGTGYGKQYVPILASNNYDLDSGESSVFGRELGKSQQKLAAVPSKRVSKFENSPFCQVCQDGGSLVVCPNCPVSLHIQCCGLTRTKDFQRCFHHRCVECDKTLAEAGGLLYPCAICPWAWCEDCLDVTKAGFRYLGSYDRWEKLGFNSTKNAVYIHCSAACEAFACKEYKWKPDEMKQVSPEELDVSSNFGVQGDMVNLCVDRTHQQTQQSHPSPRKNGIKTSRATCRSTARMVSSDSLQERSTPKDGKSSPRDVISLL</sequence>
<keyword evidence="4" id="KW-0862">Zinc</keyword>
<evidence type="ECO:0000259" key="6">
    <source>
        <dbReference type="PROSITE" id="PS51192"/>
    </source>
</evidence>
<evidence type="ECO:0000256" key="2">
    <source>
        <dbReference type="ARBA" id="ARBA00022771"/>
    </source>
</evidence>
<dbReference type="CDD" id="cd18793">
    <property type="entry name" value="SF2_C_SNF"/>
    <property type="match status" value="1"/>
</dbReference>
<dbReference type="InterPro" id="IPR000330">
    <property type="entry name" value="SNF2_N"/>
</dbReference>
<dbReference type="InterPro" id="IPR001965">
    <property type="entry name" value="Znf_PHD"/>
</dbReference>
<dbReference type="InterPro" id="IPR014001">
    <property type="entry name" value="Helicase_ATP-bd"/>
</dbReference>
<feature type="region of interest" description="Disordered" evidence="5">
    <location>
        <begin position="141"/>
        <end position="172"/>
    </location>
</feature>
<dbReference type="OrthoDB" id="40739at2759"/>
<evidence type="ECO:0000256" key="3">
    <source>
        <dbReference type="ARBA" id="ARBA00022801"/>
    </source>
</evidence>
<keyword evidence="3" id="KW-0378">Hydrolase</keyword>
<name>A0A9K3KYP9_9STRA</name>
<comment type="caution">
    <text evidence="8">The sequence shown here is derived from an EMBL/GenBank/DDBJ whole genome shotgun (WGS) entry which is preliminary data.</text>
</comment>
<feature type="region of interest" description="Disordered" evidence="5">
    <location>
        <begin position="1047"/>
        <end position="1102"/>
    </location>
</feature>
<evidence type="ECO:0000256" key="1">
    <source>
        <dbReference type="ARBA" id="ARBA00022723"/>
    </source>
</evidence>
<protein>
    <submittedName>
        <fullName evidence="8">SNF2-related protein</fullName>
    </submittedName>
</protein>
<evidence type="ECO:0000256" key="4">
    <source>
        <dbReference type="ARBA" id="ARBA00022833"/>
    </source>
</evidence>
<dbReference type="EMBL" id="JAGRRH010000017">
    <property type="protein sequence ID" value="KAG7352490.1"/>
    <property type="molecule type" value="Genomic_DNA"/>
</dbReference>